<keyword evidence="2" id="KW-0378">Hydrolase</keyword>
<sequence length="121" mass="13565">MTPQEVVEAFIAAWNRGDAPAAFAMMADDIVWHNIPMEPAVGLAGVQALMGQFPPIEGTEWITHHIAASGNVVLTERTDKFLVGGRWRAIRVSGTFEINEEGKVARWRDYFDMAEFQREFA</sequence>
<dbReference type="AlphaFoldDB" id="A0A512ANE7"/>
<dbReference type="EMBL" id="BJYR01000020">
    <property type="protein sequence ID" value="GEO01235.1"/>
    <property type="molecule type" value="Genomic_DNA"/>
</dbReference>
<accession>A0A512ANE7</accession>
<dbReference type="InterPro" id="IPR032710">
    <property type="entry name" value="NTF2-like_dom_sf"/>
</dbReference>
<organism evidence="2 3">
    <name type="scientific">Novosphingobium sediminis</name>
    <dbReference type="NCBI Taxonomy" id="707214"/>
    <lineage>
        <taxon>Bacteria</taxon>
        <taxon>Pseudomonadati</taxon>
        <taxon>Pseudomonadota</taxon>
        <taxon>Alphaproteobacteria</taxon>
        <taxon>Sphingomonadales</taxon>
        <taxon>Sphingomonadaceae</taxon>
        <taxon>Novosphingobium</taxon>
    </lineage>
</organism>
<evidence type="ECO:0000313" key="3">
    <source>
        <dbReference type="Proteomes" id="UP000321464"/>
    </source>
</evidence>
<evidence type="ECO:0000259" key="1">
    <source>
        <dbReference type="Pfam" id="PF07858"/>
    </source>
</evidence>
<gene>
    <name evidence="2" type="ORF">NSE01_30670</name>
</gene>
<protein>
    <submittedName>
        <fullName evidence="2">Limonene-1,2-epoxide hydrolase</fullName>
    </submittedName>
</protein>
<dbReference type="GO" id="GO:0016787">
    <property type="term" value="F:hydrolase activity"/>
    <property type="evidence" value="ECO:0007669"/>
    <property type="project" value="UniProtKB-KW"/>
</dbReference>
<comment type="caution">
    <text evidence="2">The sequence shown here is derived from an EMBL/GenBank/DDBJ whole genome shotgun (WGS) entry which is preliminary data.</text>
</comment>
<evidence type="ECO:0000313" key="2">
    <source>
        <dbReference type="EMBL" id="GEO01235.1"/>
    </source>
</evidence>
<feature type="domain" description="Limonene-1,2-epoxide hydrolase" evidence="1">
    <location>
        <begin position="3"/>
        <end position="116"/>
    </location>
</feature>
<dbReference type="InterPro" id="IPR013100">
    <property type="entry name" value="LEH"/>
</dbReference>
<dbReference type="RefSeq" id="WP_170233864.1">
    <property type="nucleotide sequence ID" value="NZ_BJYR01000020.1"/>
</dbReference>
<proteinExistence type="predicted"/>
<dbReference type="Pfam" id="PF07858">
    <property type="entry name" value="LEH"/>
    <property type="match status" value="1"/>
</dbReference>
<dbReference type="Proteomes" id="UP000321464">
    <property type="component" value="Unassembled WGS sequence"/>
</dbReference>
<keyword evidence="3" id="KW-1185">Reference proteome</keyword>
<dbReference type="SUPFAM" id="SSF54427">
    <property type="entry name" value="NTF2-like"/>
    <property type="match status" value="1"/>
</dbReference>
<name>A0A512ANE7_9SPHN</name>
<dbReference type="Gene3D" id="3.10.450.50">
    <property type="match status" value="1"/>
</dbReference>
<reference evidence="2 3" key="1">
    <citation type="submission" date="2019-07" db="EMBL/GenBank/DDBJ databases">
        <title>Whole genome shotgun sequence of Novosphingobium sediminis NBRC 106119.</title>
        <authorList>
            <person name="Hosoyama A."/>
            <person name="Uohara A."/>
            <person name="Ohji S."/>
            <person name="Ichikawa N."/>
        </authorList>
    </citation>
    <scope>NUCLEOTIDE SEQUENCE [LARGE SCALE GENOMIC DNA]</scope>
    <source>
        <strain evidence="2 3">NBRC 106119</strain>
    </source>
</reference>